<dbReference type="PANTHER" id="PTHR30087:SF1">
    <property type="entry name" value="HYPOTHETICAL CYTOSOLIC PROTEIN"/>
    <property type="match status" value="1"/>
</dbReference>
<evidence type="ECO:0000313" key="1">
    <source>
        <dbReference type="EMBL" id="SFJ09881.1"/>
    </source>
</evidence>
<dbReference type="OrthoDB" id="9797779at2"/>
<dbReference type="STRING" id="46223.SAMN05421852_104185"/>
<reference evidence="1 2" key="1">
    <citation type="submission" date="2016-10" db="EMBL/GenBank/DDBJ databases">
        <authorList>
            <person name="de Groot N.N."/>
        </authorList>
    </citation>
    <scope>NUCLEOTIDE SEQUENCE [LARGE SCALE GENOMIC DNA]</scope>
    <source>
        <strain evidence="1 2">DSM 44778</strain>
    </source>
</reference>
<proteinExistence type="predicted"/>
<sequence length="163" mass="17594">MGRKVVSACFAGIHCRYDQKHSLVEAIQELVKKGEAIPICPEQLGGLSTPRNPAEIVGGNGEDVLDGKARVIDNQGNDVTEAFIRGAYEALKIAQTVGAKQAILKEKSPSCGTCYIYDGTFQGKKQPGMGVTAALFRRHGIQVFSEETGWPKGQEKNKDGMNQ</sequence>
<protein>
    <submittedName>
        <fullName evidence="1">Uncharacterized conserved protein YbbK, DUF523 family</fullName>
    </submittedName>
</protein>
<gene>
    <name evidence="1" type="ORF">SAMN05421852_104185</name>
</gene>
<keyword evidence="2" id="KW-1185">Reference proteome</keyword>
<dbReference type="InterPro" id="IPR007553">
    <property type="entry name" value="2-thiour_desulf"/>
</dbReference>
<evidence type="ECO:0000313" key="2">
    <source>
        <dbReference type="Proteomes" id="UP000199545"/>
    </source>
</evidence>
<organism evidence="1 2">
    <name type="scientific">Thermoflavimicrobium dichotomicum</name>
    <dbReference type="NCBI Taxonomy" id="46223"/>
    <lineage>
        <taxon>Bacteria</taxon>
        <taxon>Bacillati</taxon>
        <taxon>Bacillota</taxon>
        <taxon>Bacilli</taxon>
        <taxon>Bacillales</taxon>
        <taxon>Thermoactinomycetaceae</taxon>
        <taxon>Thermoflavimicrobium</taxon>
    </lineage>
</organism>
<dbReference type="Proteomes" id="UP000199545">
    <property type="component" value="Unassembled WGS sequence"/>
</dbReference>
<name>A0A1I3NKU0_9BACL</name>
<dbReference type="PANTHER" id="PTHR30087">
    <property type="entry name" value="INNER MEMBRANE PROTEIN"/>
    <property type="match status" value="1"/>
</dbReference>
<accession>A0A1I3NKU0</accession>
<dbReference type="RefSeq" id="WP_093228959.1">
    <property type="nucleotide sequence ID" value="NZ_FORR01000004.1"/>
</dbReference>
<dbReference type="Pfam" id="PF04463">
    <property type="entry name" value="2-thiour_desulf"/>
    <property type="match status" value="1"/>
</dbReference>
<dbReference type="EMBL" id="FORR01000004">
    <property type="protein sequence ID" value="SFJ09881.1"/>
    <property type="molecule type" value="Genomic_DNA"/>
</dbReference>
<dbReference type="AlphaFoldDB" id="A0A1I3NKU0"/>